<feature type="compositionally biased region" description="Low complexity" evidence="1">
    <location>
        <begin position="194"/>
        <end position="240"/>
    </location>
</feature>
<accession>A0A178ZZY0</accession>
<comment type="caution">
    <text evidence="3">The sequence shown here is derived from an EMBL/GenBank/DDBJ whole genome shotgun (WGS) entry which is preliminary data.</text>
</comment>
<dbReference type="OrthoDB" id="10564338at2759"/>
<reference evidence="3 4" key="1">
    <citation type="submission" date="2016-04" db="EMBL/GenBank/DDBJ databases">
        <title>Draft genome of Fonsecaea erecta CBS 125763.</title>
        <authorList>
            <person name="Weiss V.A."/>
            <person name="Vicente V.A."/>
            <person name="Raittz R.T."/>
            <person name="Moreno L.F."/>
            <person name="De Souza E.M."/>
            <person name="Pedrosa F.O."/>
            <person name="Steffens M.B."/>
            <person name="Faoro H."/>
            <person name="Tadra-Sfeir M.Z."/>
            <person name="Najafzadeh M.J."/>
            <person name="Felipe M.S."/>
            <person name="Teixeira M."/>
            <person name="Sun J."/>
            <person name="Xi L."/>
            <person name="Gomes R."/>
            <person name="De Azevedo C.M."/>
            <person name="Salgado C.G."/>
            <person name="Da Silva M.B."/>
            <person name="Nascimento M.F."/>
            <person name="Queiroz-Telles F."/>
            <person name="Attili D.S."/>
            <person name="Gorbushina A."/>
        </authorList>
    </citation>
    <scope>NUCLEOTIDE SEQUENCE [LARGE SCALE GENOMIC DNA]</scope>
    <source>
        <strain evidence="3 4">CBS 125763</strain>
    </source>
</reference>
<name>A0A178ZZY0_9EURO</name>
<organism evidence="3 4">
    <name type="scientific">Fonsecaea erecta</name>
    <dbReference type="NCBI Taxonomy" id="1367422"/>
    <lineage>
        <taxon>Eukaryota</taxon>
        <taxon>Fungi</taxon>
        <taxon>Dikarya</taxon>
        <taxon>Ascomycota</taxon>
        <taxon>Pezizomycotina</taxon>
        <taxon>Eurotiomycetes</taxon>
        <taxon>Chaetothyriomycetidae</taxon>
        <taxon>Chaetothyriales</taxon>
        <taxon>Herpotrichiellaceae</taxon>
        <taxon>Fonsecaea</taxon>
    </lineage>
</organism>
<dbReference type="AlphaFoldDB" id="A0A178ZZY0"/>
<evidence type="ECO:0000313" key="4">
    <source>
        <dbReference type="Proteomes" id="UP000078343"/>
    </source>
</evidence>
<dbReference type="Proteomes" id="UP000078343">
    <property type="component" value="Unassembled WGS sequence"/>
</dbReference>
<evidence type="ECO:0000256" key="1">
    <source>
        <dbReference type="SAM" id="MobiDB-lite"/>
    </source>
</evidence>
<keyword evidence="4" id="KW-1185">Reference proteome</keyword>
<evidence type="ECO:0000313" key="3">
    <source>
        <dbReference type="EMBL" id="OAP64901.1"/>
    </source>
</evidence>
<keyword evidence="2" id="KW-0732">Signal</keyword>
<evidence type="ECO:0008006" key="5">
    <source>
        <dbReference type="Google" id="ProtNLM"/>
    </source>
</evidence>
<feature type="region of interest" description="Disordered" evidence="1">
    <location>
        <begin position="92"/>
        <end position="240"/>
    </location>
</feature>
<proteinExistence type="predicted"/>
<dbReference type="EMBL" id="LVYI01000001">
    <property type="protein sequence ID" value="OAP64901.1"/>
    <property type="molecule type" value="Genomic_DNA"/>
</dbReference>
<dbReference type="GeneID" id="30005043"/>
<feature type="compositionally biased region" description="Low complexity" evidence="1">
    <location>
        <begin position="111"/>
        <end position="166"/>
    </location>
</feature>
<evidence type="ECO:0000256" key="2">
    <source>
        <dbReference type="SAM" id="SignalP"/>
    </source>
</evidence>
<feature type="chain" id="PRO_5008098859" description="Extracellular membrane protein CFEM domain-containing protein" evidence="2">
    <location>
        <begin position="24"/>
        <end position="292"/>
    </location>
</feature>
<gene>
    <name evidence="3" type="ORF">AYL99_00873</name>
</gene>
<dbReference type="RefSeq" id="XP_018698268.1">
    <property type="nucleotide sequence ID" value="XM_018832389.1"/>
</dbReference>
<feature type="signal peptide" evidence="2">
    <location>
        <begin position="1"/>
        <end position="23"/>
    </location>
</feature>
<feature type="compositionally biased region" description="Polar residues" evidence="1">
    <location>
        <begin position="167"/>
        <end position="177"/>
    </location>
</feature>
<sequence>MLSRTRSAVIAATVLSLLPLSSALPKAQGTASGQGGYLAACIASTSSDETNICNPDSVAAIQYCIVSTAPPESVAAEIGGLVTYCAEQREPAKNSASITGRVPTGQGIQWSNASAPTTTPSSTQWADWSSTVSSTATPSPSSQWADWSNTTTTSSTSEWVDWSTESPSPAATSQAEETWSDWSIPASSAPPAPETTSSSWEDWSSTTPTPAATTEAPSSTWEDWSSMPTLPSVPSSSSTKTWTFGATPSVSVGISSSTPHAPMASTFMGAANKLGSPASMLFVAVVAVLPLL</sequence>
<protein>
    <recommendedName>
        <fullName evidence="5">Extracellular membrane protein CFEM domain-containing protein</fullName>
    </recommendedName>
</protein>